<feature type="domain" description="Arrestin C-terminal-like" evidence="2">
    <location>
        <begin position="585"/>
        <end position="928"/>
    </location>
</feature>
<feature type="compositionally biased region" description="Low complexity" evidence="1">
    <location>
        <begin position="818"/>
        <end position="836"/>
    </location>
</feature>
<feature type="compositionally biased region" description="Low complexity" evidence="1">
    <location>
        <begin position="1"/>
        <end position="35"/>
    </location>
</feature>
<evidence type="ECO:0000313" key="4">
    <source>
        <dbReference type="Proteomes" id="UP000002866"/>
    </source>
</evidence>
<feature type="compositionally biased region" description="Polar residues" evidence="1">
    <location>
        <begin position="1163"/>
        <end position="1290"/>
    </location>
</feature>
<dbReference type="Proteomes" id="UP000002866">
    <property type="component" value="Chromosome 6"/>
</dbReference>
<feature type="region of interest" description="Disordered" evidence="1">
    <location>
        <begin position="1"/>
        <end position="106"/>
    </location>
</feature>
<feature type="region of interest" description="Disordered" evidence="1">
    <location>
        <begin position="1163"/>
        <end position="1307"/>
    </location>
</feature>
<dbReference type="Gene3D" id="2.60.40.640">
    <property type="match status" value="1"/>
</dbReference>
<feature type="compositionally biased region" description="Polar residues" evidence="1">
    <location>
        <begin position="808"/>
        <end position="817"/>
    </location>
</feature>
<dbReference type="InParanoid" id="I2H5P1"/>
<dbReference type="STRING" id="1071380.I2H5P1"/>
<accession>I2H5P1</accession>
<feature type="compositionally biased region" description="Low complexity" evidence="1">
    <location>
        <begin position="293"/>
        <end position="307"/>
    </location>
</feature>
<dbReference type="OrthoDB" id="2333384at2759"/>
<dbReference type="Pfam" id="PF02752">
    <property type="entry name" value="Arrestin_C"/>
    <property type="match status" value="1"/>
</dbReference>
<evidence type="ECO:0000313" key="3">
    <source>
        <dbReference type="EMBL" id="CCH61693.1"/>
    </source>
</evidence>
<dbReference type="HOGENOM" id="CLU_006239_0_0_1"/>
<keyword evidence="4" id="KW-1185">Reference proteome</keyword>
<dbReference type="eggNOG" id="KOG3780">
    <property type="taxonomic scope" value="Eukaryota"/>
</dbReference>
<organism evidence="3 4">
    <name type="scientific">Henningerozyma blattae (strain ATCC 34711 / CBS 6284 / DSM 70876 / NBRC 10599 / NRRL Y-10934 / UCD 77-7)</name>
    <name type="common">Yeast</name>
    <name type="synonym">Tetrapisispora blattae</name>
    <dbReference type="NCBI Taxonomy" id="1071380"/>
    <lineage>
        <taxon>Eukaryota</taxon>
        <taxon>Fungi</taxon>
        <taxon>Dikarya</taxon>
        <taxon>Ascomycota</taxon>
        <taxon>Saccharomycotina</taxon>
        <taxon>Saccharomycetes</taxon>
        <taxon>Saccharomycetales</taxon>
        <taxon>Saccharomycetaceae</taxon>
        <taxon>Henningerozyma</taxon>
    </lineage>
</organism>
<proteinExistence type="predicted"/>
<dbReference type="SMART" id="SM01017">
    <property type="entry name" value="Arrestin_C"/>
    <property type="match status" value="1"/>
</dbReference>
<feature type="compositionally biased region" description="Polar residues" evidence="1">
    <location>
        <begin position="282"/>
        <end position="292"/>
    </location>
</feature>
<evidence type="ECO:0000259" key="2">
    <source>
        <dbReference type="SMART" id="SM01017"/>
    </source>
</evidence>
<name>I2H5P1_HENB6</name>
<sequence>MNTLGLILGGSSSSSHNNNNGNNPAPALASSSNSAVSTPARRRNSATGIGSNNIANPSSYNRVGTQPRSQLLGHEEVPSPLDSPLSNHSYTINNNNTNSYIEPSSQTPRLNGIPVVNHLHSAHTTGQLPQHSFYHQHHDSIATTKFKKNFKFEETPESPNNNKYEIDPKDVSNNHDSFSKQFLSEYLLNHGFLSPDMISNADSLNISVASSGNHVYLPTISNTADEYLSSLNGMGANDESGFANNFNYNNDTDTDTNTNSNNYHAEEFVDNDTVMNFDDRTSQSTHETVSNQNTNPSSPSASGAATSCQDGAHHIKYNDSMAPFTFALILSVKKPITISDIQVELCSRVKIFWHQGVPPTKAFKEEVYKLGSLKWALNSKNFNLFIPLNVSTNDKIIENTNISNIRQTKYFKNIRREDRTYTDKVKYVKELFNSLNPNDPQFFLPGEYVFTCPIMFSNHIPETFSVPSGRVDYLICVATKSLNHQSCTGDRPLIQMSPVTSRRSSLSAMSTESDEREKIQSTSLVGKHLLHKVKNHIGGVNTDAFPASFDDISNYYAEYPVQVIRSPPNISVSTANKPVYINRVWADSLSYEISFEKKFIPLNSEIPIKIKLAPMSKSTAVKRIRVSVVEKITFVSNNLEYEYEQIDVIAKDPYNPYYTDFTSKKRKERNLSLLEVRTKTKGARAIREEIIENTINDNLLSYTTLPNPNPHSSKSFKKHKNFNDDEIPISDPWVIETVLEFPKHNDLDKKSTRYLAPYGIDLFTAIPNPESSLMSHDLNYSSNLATHKSGVINLGFLGGRRTSITSTKSLGTSSAIHSSAGTSLNNSNGSAGANGSEHPYDGTTPNCDMKYHRTKYSSSSGVQVKSHCRLSTPKRGLYLDSMNFSHIHVKHKLEVMFRIAKKDKEGDEEKTRNYEVLIDIPIILVSEFCNTGNMELPSYEMITREDEPSRRSSFIAQLPTFEEAMSVPVSPIISPIGTPNIKPTYMHGDLSIQQLSLSSNSSTACSVDDTDFQMQNNNRLRHPGGRSLSVSAGATRNIPSSSGFNTLDGVLTSQRSRPVPPPISSSMLKMPATRNTSPLQQTAVTSTQGVGIDGNTNINLSSNIFPPRKYSLPHPTSLQMPPAAQLKNPFKAVVFDSSVNSSTTPYTNSGPALSIAPDVSTYTDSAASYNSDPTTTPFATTPNSYASQIMTDGPESSANSAQGSPILGSSTLYTSGRQDSPTIEASFSYSTPVPSSPTAMASISHQSDHNPFSQSASTSLFKKNYSLQQKDNTNDSTSSISHVEGTNPTADQEPPRYNDVVSDLDGP</sequence>
<gene>
    <name evidence="3" type="primary">TBLA0F01500</name>
    <name evidence="3" type="ORF">TBLA_0F01500</name>
</gene>
<dbReference type="RefSeq" id="XP_004181212.1">
    <property type="nucleotide sequence ID" value="XM_004181164.1"/>
</dbReference>
<feature type="region of interest" description="Disordered" evidence="1">
    <location>
        <begin position="808"/>
        <end position="846"/>
    </location>
</feature>
<feature type="compositionally biased region" description="Polar residues" evidence="1">
    <location>
        <begin position="45"/>
        <end position="69"/>
    </location>
</feature>
<feature type="region of interest" description="Disordered" evidence="1">
    <location>
        <begin position="274"/>
        <end position="307"/>
    </location>
</feature>
<protein>
    <recommendedName>
        <fullName evidence="2">Arrestin C-terminal-like domain-containing protein</fullName>
    </recommendedName>
</protein>
<dbReference type="FunCoup" id="I2H5P1">
    <property type="interactions" value="83"/>
</dbReference>
<dbReference type="KEGG" id="tbl:TBLA_0F01500"/>
<evidence type="ECO:0000256" key="1">
    <source>
        <dbReference type="SAM" id="MobiDB-lite"/>
    </source>
</evidence>
<dbReference type="InterPro" id="IPR014752">
    <property type="entry name" value="Arrestin-like_C"/>
</dbReference>
<dbReference type="GeneID" id="14496802"/>
<reference evidence="3 4" key="1">
    <citation type="journal article" date="2011" name="Proc. Natl. Acad. Sci. U.S.A.">
        <title>Evolutionary erosion of yeast sex chromosomes by mating-type switching accidents.</title>
        <authorList>
            <person name="Gordon J.L."/>
            <person name="Armisen D."/>
            <person name="Proux-Wera E."/>
            <person name="Oheigeartaigh S.S."/>
            <person name="Byrne K.P."/>
            <person name="Wolfe K.H."/>
        </authorList>
    </citation>
    <scope>NUCLEOTIDE SEQUENCE [LARGE SCALE GENOMIC DNA]</scope>
    <source>
        <strain evidence="4">ATCC 34711 / CBS 6284 / DSM 70876 / NBRC 10599 / NRRL Y-10934 / UCD 77-7</strain>
    </source>
</reference>
<dbReference type="EMBL" id="HE806321">
    <property type="protein sequence ID" value="CCH61693.1"/>
    <property type="molecule type" value="Genomic_DNA"/>
</dbReference>
<dbReference type="InterPro" id="IPR011022">
    <property type="entry name" value="Arrestin_C-like"/>
</dbReference>
<feature type="compositionally biased region" description="Low complexity" evidence="1">
    <location>
        <begin position="89"/>
        <end position="101"/>
    </location>
</feature>